<name>A0A1S1Q173_9ACTN</name>
<accession>A0A1S1Q173</accession>
<protein>
    <submittedName>
        <fullName evidence="4">Uncharacterized protein</fullName>
    </submittedName>
</protein>
<dbReference type="Proteomes" id="UP000179769">
    <property type="component" value="Unassembled WGS sequence"/>
</dbReference>
<keyword evidence="5" id="KW-1185">Reference proteome</keyword>
<comment type="caution">
    <text evidence="4">The sequence shown here is derived from an EMBL/GenBank/DDBJ whole genome shotgun (WGS) entry which is preliminary data.</text>
</comment>
<evidence type="ECO:0000256" key="3">
    <source>
        <dbReference type="SAM" id="SignalP"/>
    </source>
</evidence>
<dbReference type="EMBL" id="MAXA01000224">
    <property type="protein sequence ID" value="OHV27261.1"/>
    <property type="molecule type" value="Genomic_DNA"/>
</dbReference>
<evidence type="ECO:0000313" key="5">
    <source>
        <dbReference type="Proteomes" id="UP000179769"/>
    </source>
</evidence>
<feature type="region of interest" description="Disordered" evidence="1">
    <location>
        <begin position="34"/>
        <end position="122"/>
    </location>
</feature>
<evidence type="ECO:0000256" key="1">
    <source>
        <dbReference type="SAM" id="MobiDB-lite"/>
    </source>
</evidence>
<dbReference type="AlphaFoldDB" id="A0A1S1Q173"/>
<keyword evidence="2" id="KW-1133">Transmembrane helix</keyword>
<feature type="compositionally biased region" description="Polar residues" evidence="1">
    <location>
        <begin position="85"/>
        <end position="98"/>
    </location>
</feature>
<feature type="chain" id="PRO_5038873441" evidence="3">
    <location>
        <begin position="28"/>
        <end position="915"/>
    </location>
</feature>
<feature type="transmembrane region" description="Helical" evidence="2">
    <location>
        <begin position="755"/>
        <end position="777"/>
    </location>
</feature>
<gene>
    <name evidence="4" type="ORF">BBK14_05180</name>
</gene>
<dbReference type="InterPro" id="IPR046112">
    <property type="entry name" value="DUF6049"/>
</dbReference>
<feature type="compositionally biased region" description="Low complexity" evidence="1">
    <location>
        <begin position="792"/>
        <end position="802"/>
    </location>
</feature>
<feature type="compositionally biased region" description="Polar residues" evidence="1">
    <location>
        <begin position="44"/>
        <end position="59"/>
    </location>
</feature>
<evidence type="ECO:0000256" key="2">
    <source>
        <dbReference type="SAM" id="Phobius"/>
    </source>
</evidence>
<feature type="compositionally biased region" description="Low complexity" evidence="1">
    <location>
        <begin position="99"/>
        <end position="121"/>
    </location>
</feature>
<keyword evidence="2" id="KW-0472">Membrane</keyword>
<reference evidence="5" key="1">
    <citation type="submission" date="2016-07" db="EMBL/GenBank/DDBJ databases">
        <title>Frankia sp. NRRL B-16219 Genome sequencing.</title>
        <authorList>
            <person name="Ghodhbane-Gtari F."/>
            <person name="Swanson E."/>
            <person name="Gueddou A."/>
            <person name="Louati M."/>
            <person name="Nouioui I."/>
            <person name="Hezbri K."/>
            <person name="Abebe-Akele F."/>
            <person name="Simpson S."/>
            <person name="Morris K."/>
            <person name="Thomas K."/>
            <person name="Gtari M."/>
            <person name="Tisa L.S."/>
        </authorList>
    </citation>
    <scope>NUCLEOTIDE SEQUENCE [LARGE SCALE GENOMIC DNA]</scope>
    <source>
        <strain evidence="5">NRRL B-16219</strain>
    </source>
</reference>
<evidence type="ECO:0000313" key="4">
    <source>
        <dbReference type="EMBL" id="OHV27261.1"/>
    </source>
</evidence>
<dbReference type="Pfam" id="PF19516">
    <property type="entry name" value="DUF6049"/>
    <property type="match status" value="1"/>
</dbReference>
<organism evidence="4 5">
    <name type="scientific">Parafrankia soli</name>
    <dbReference type="NCBI Taxonomy" id="2599596"/>
    <lineage>
        <taxon>Bacteria</taxon>
        <taxon>Bacillati</taxon>
        <taxon>Actinomycetota</taxon>
        <taxon>Actinomycetes</taxon>
        <taxon>Frankiales</taxon>
        <taxon>Frankiaceae</taxon>
        <taxon>Parafrankia</taxon>
    </lineage>
</organism>
<keyword evidence="2" id="KW-0812">Transmembrane</keyword>
<sequence>MTGRNPFRRHRLAAAALLGTVALVWPGAEVGLAAAPPDGARAPVTTSTSTTFDSHNPQASSTVSTGLSTELSTGSASSVGISPDSAATIQPITRTNPDTSGTSGAQQTTPSTGGTTNGTTGLPIEVRLTSFVTPSAAVPQLRVTGTVDVGGTVLPTDLGVVLEVGGPLRSRGELAQLTSGGPPPQIRYSLLDSGPLTISPTATTPGQFAAQADVTPMFRSSAMSVRPVRISVVGRISGRARATVASTTTFMVVSPPQAATRTAVVTVLPISSKPRLRSDGLLTDNTLADEIRDGGRLDALLDPFESALPGAPPPQVTLAVDPTLVQALGRMEKPYKYASPGGERDAPADIDAGVFLDRIKDFARRGGKVIALPYGDADLPALVRADQLDALQYSVNTGQVVIAGLLGLETPRSGTIAYPAGGIADPRTVDVLSANGAGTVIVDDRLLPAAQSVRYTPSAAVTLPTSSGQVRVLAADHRLAEAVAGYDGRELPEQALARFRAELAMITAEQSSERAAVLALPRDFAPPSGWLNVILRDLDSAYSRPVGIEEPSPDATRQRAGLTYNADAQSRELPVDYVKGVGQIRGEVAVLSAAFCPPTTMTELLWLDCRINRIDPMSNTLIAALSAWWRTDRLGGFSLAQQADGQVGDYRSKIRVVASRIVNLTSSRGRVPVTLENGADWNVTVVLKLSSTDRGRLVSATEVTRVLEPLQKDQFEIEVDAESAGTFPVDIRLETVDGQALGPDAAARVLVRSTVYGAIATAITIGAIGVLMLAVLIRLLRKLRARSGGGSAAAAAPPDGSGPPAGAGLLGPAGANGASGAGDPDHPGTGAGPFDPPGTAGPGWPERPVDDPAPAGLGHDPYFDGLPAPAAYREPTGSPYGPSTGGPGDRTAEPWSGRPAAPAGSASQPRRRDGR</sequence>
<feature type="region of interest" description="Disordered" evidence="1">
    <location>
        <begin position="789"/>
        <end position="915"/>
    </location>
</feature>
<feature type="signal peptide" evidence="3">
    <location>
        <begin position="1"/>
        <end position="27"/>
    </location>
</feature>
<keyword evidence="3" id="KW-0732">Signal</keyword>
<feature type="compositionally biased region" description="Low complexity" evidence="1">
    <location>
        <begin position="60"/>
        <end position="79"/>
    </location>
</feature>
<feature type="compositionally biased region" description="Low complexity" evidence="1">
    <location>
        <begin position="894"/>
        <end position="908"/>
    </location>
</feature>
<feature type="compositionally biased region" description="Low complexity" evidence="1">
    <location>
        <begin position="812"/>
        <end position="822"/>
    </location>
</feature>
<proteinExistence type="predicted"/>
<dbReference type="RefSeq" id="WP_071065002.1">
    <property type="nucleotide sequence ID" value="NZ_MAXA01000224.1"/>
</dbReference>